<protein>
    <submittedName>
        <fullName evidence="2">Uncharacterized protein</fullName>
    </submittedName>
</protein>
<feature type="region of interest" description="Disordered" evidence="1">
    <location>
        <begin position="1"/>
        <end position="20"/>
    </location>
</feature>
<reference evidence="3" key="1">
    <citation type="journal article" date="2015" name="Nat. Genet.">
        <title>The genome and transcriptome of the zoonotic hookworm Ancylostoma ceylanicum identify infection-specific gene families.</title>
        <authorList>
            <person name="Schwarz E.M."/>
            <person name="Hu Y."/>
            <person name="Antoshechkin I."/>
            <person name="Miller M.M."/>
            <person name="Sternberg P.W."/>
            <person name="Aroian R.V."/>
        </authorList>
    </citation>
    <scope>NUCLEOTIDE SEQUENCE</scope>
    <source>
        <strain evidence="3">HY135</strain>
    </source>
</reference>
<dbReference type="AlphaFoldDB" id="A0A016S2S0"/>
<dbReference type="Proteomes" id="UP000024635">
    <property type="component" value="Unassembled WGS sequence"/>
</dbReference>
<proteinExistence type="predicted"/>
<evidence type="ECO:0000313" key="3">
    <source>
        <dbReference type="Proteomes" id="UP000024635"/>
    </source>
</evidence>
<comment type="caution">
    <text evidence="2">The sequence shown here is derived from an EMBL/GenBank/DDBJ whole genome shotgun (WGS) entry which is preliminary data.</text>
</comment>
<dbReference type="EMBL" id="JARK01001643">
    <property type="protein sequence ID" value="EYB84938.1"/>
    <property type="molecule type" value="Genomic_DNA"/>
</dbReference>
<keyword evidence="3" id="KW-1185">Reference proteome</keyword>
<accession>A0A016S2S0</accession>
<feature type="compositionally biased region" description="Basic and acidic residues" evidence="1">
    <location>
        <begin position="1"/>
        <end position="13"/>
    </location>
</feature>
<organism evidence="2 3">
    <name type="scientific">Ancylostoma ceylanicum</name>
    <dbReference type="NCBI Taxonomy" id="53326"/>
    <lineage>
        <taxon>Eukaryota</taxon>
        <taxon>Metazoa</taxon>
        <taxon>Ecdysozoa</taxon>
        <taxon>Nematoda</taxon>
        <taxon>Chromadorea</taxon>
        <taxon>Rhabditida</taxon>
        <taxon>Rhabditina</taxon>
        <taxon>Rhabditomorpha</taxon>
        <taxon>Strongyloidea</taxon>
        <taxon>Ancylostomatidae</taxon>
        <taxon>Ancylostomatinae</taxon>
        <taxon>Ancylostoma</taxon>
    </lineage>
</organism>
<sequence>MEVCKTRPDDRMQIPEPPPTNLHHYPVNHPATPLHRTIGLFTPLLRDSVLNMSVSRFKLYRDHRLKAQQCSVHVLFEYQHILHCNLSNLPKVLTDIRTDLYYLY</sequence>
<gene>
    <name evidence="2" type="primary">Acey_s0307.g2035</name>
    <name evidence="2" type="ORF">Y032_0307g2035</name>
</gene>
<name>A0A016S2S0_9BILA</name>
<evidence type="ECO:0000256" key="1">
    <source>
        <dbReference type="SAM" id="MobiDB-lite"/>
    </source>
</evidence>
<evidence type="ECO:0000313" key="2">
    <source>
        <dbReference type="EMBL" id="EYB84938.1"/>
    </source>
</evidence>